<dbReference type="EMBL" id="FOOX01000008">
    <property type="protein sequence ID" value="SFG69578.1"/>
    <property type="molecule type" value="Genomic_DNA"/>
</dbReference>
<keyword evidence="1" id="KW-0472">Membrane</keyword>
<feature type="transmembrane region" description="Helical" evidence="1">
    <location>
        <begin position="90"/>
        <end position="109"/>
    </location>
</feature>
<evidence type="ECO:0000313" key="2">
    <source>
        <dbReference type="EMBL" id="SFG69578.1"/>
    </source>
</evidence>
<accession>A0A1I2TXH4</accession>
<dbReference type="AlphaFoldDB" id="A0A1I2TXH4"/>
<keyword evidence="1" id="KW-0812">Transmembrane</keyword>
<feature type="transmembrane region" description="Helical" evidence="1">
    <location>
        <begin position="121"/>
        <end position="141"/>
    </location>
</feature>
<evidence type="ECO:0000313" key="3">
    <source>
        <dbReference type="Proteomes" id="UP000199337"/>
    </source>
</evidence>
<feature type="transmembrane region" description="Helical" evidence="1">
    <location>
        <begin position="7"/>
        <end position="29"/>
    </location>
</feature>
<dbReference type="Proteomes" id="UP000199337">
    <property type="component" value="Unassembled WGS sequence"/>
</dbReference>
<dbReference type="OrthoDB" id="1796762at2"/>
<evidence type="ECO:0000256" key="1">
    <source>
        <dbReference type="SAM" id="Phobius"/>
    </source>
</evidence>
<name>A0A1I2TXH4_9FIRM</name>
<keyword evidence="1" id="KW-1133">Transmembrane helix</keyword>
<sequence length="151" mass="16803">MDRTFRGAIAGIIGGIIMDVWDLISYHFLQIGSFRYLDWAAMMIYGEPPENIYETIVSLITQVLWAGFLGIIFSFILIKITSRGYLIKGALYGFIASFIIFAIPVLFKVPHLDQTGPNTQISHFIGAIIYGVTTAAVLHWLDSTPGVKNKS</sequence>
<protein>
    <submittedName>
        <fullName evidence="2">Uncharacterized protein</fullName>
    </submittedName>
</protein>
<dbReference type="STRING" id="341036.SAMN05660649_02393"/>
<reference evidence="3" key="1">
    <citation type="submission" date="2016-10" db="EMBL/GenBank/DDBJ databases">
        <authorList>
            <person name="Varghese N."/>
            <person name="Submissions S."/>
        </authorList>
    </citation>
    <scope>NUCLEOTIDE SEQUENCE [LARGE SCALE GENOMIC DNA]</scope>
    <source>
        <strain evidence="3">DSM 17038</strain>
    </source>
</reference>
<organism evidence="2 3">
    <name type="scientific">Desulfotruncus arcticus DSM 17038</name>
    <dbReference type="NCBI Taxonomy" id="1121424"/>
    <lineage>
        <taxon>Bacteria</taxon>
        <taxon>Bacillati</taxon>
        <taxon>Bacillota</taxon>
        <taxon>Clostridia</taxon>
        <taxon>Eubacteriales</taxon>
        <taxon>Desulfallaceae</taxon>
        <taxon>Desulfotruncus</taxon>
    </lineage>
</organism>
<feature type="transmembrane region" description="Helical" evidence="1">
    <location>
        <begin position="56"/>
        <end position="78"/>
    </location>
</feature>
<gene>
    <name evidence="2" type="ORF">SAMN05660649_02393</name>
</gene>
<keyword evidence="3" id="KW-1185">Reference proteome</keyword>
<proteinExistence type="predicted"/>